<evidence type="ECO:0000256" key="6">
    <source>
        <dbReference type="ARBA" id="ARBA00023136"/>
    </source>
</evidence>
<gene>
    <name evidence="9" type="ordered locus">CJJ81176_0965</name>
</gene>
<feature type="transmembrane region" description="Helical" evidence="7">
    <location>
        <begin position="313"/>
        <end position="340"/>
    </location>
</feature>
<dbReference type="AlphaFoldDB" id="A0A0H3PCF2"/>
<evidence type="ECO:0000259" key="8">
    <source>
        <dbReference type="Pfam" id="PF02687"/>
    </source>
</evidence>
<keyword evidence="5 7" id="KW-1133">Transmembrane helix</keyword>
<dbReference type="eggNOG" id="COG4591">
    <property type="taxonomic scope" value="Bacteria"/>
</dbReference>
<dbReference type="InterPro" id="IPR003838">
    <property type="entry name" value="ABC3_permease_C"/>
</dbReference>
<feature type="transmembrane region" description="Helical" evidence="7">
    <location>
        <begin position="21"/>
        <end position="48"/>
    </location>
</feature>
<evidence type="ECO:0000313" key="10">
    <source>
        <dbReference type="Proteomes" id="UP000000646"/>
    </source>
</evidence>
<evidence type="ECO:0000256" key="1">
    <source>
        <dbReference type="ARBA" id="ARBA00004651"/>
    </source>
</evidence>
<dbReference type="Proteomes" id="UP000000646">
    <property type="component" value="Chromosome"/>
</dbReference>
<evidence type="ECO:0000256" key="2">
    <source>
        <dbReference type="ARBA" id="ARBA00005236"/>
    </source>
</evidence>
<dbReference type="PANTHER" id="PTHR30489:SF0">
    <property type="entry name" value="LIPOPROTEIN-RELEASING SYSTEM TRANSMEMBRANE PROTEIN LOLE"/>
    <property type="match status" value="1"/>
</dbReference>
<keyword evidence="4 7" id="KW-0812">Transmembrane</keyword>
<comment type="similarity">
    <text evidence="2">Belongs to the ABC-4 integral membrane protein family. LolC/E subfamily.</text>
</comment>
<evidence type="ECO:0000313" key="9">
    <source>
        <dbReference type="EMBL" id="EAQ71867.1"/>
    </source>
</evidence>
<feature type="transmembrane region" description="Helical" evidence="7">
    <location>
        <begin position="360"/>
        <end position="384"/>
    </location>
</feature>
<reference evidence="10" key="1">
    <citation type="submission" date="2006-12" db="EMBL/GenBank/DDBJ databases">
        <authorList>
            <person name="Fouts D.E."/>
            <person name="Nelson K.E."/>
            <person name="Sebastian Y."/>
        </authorList>
    </citation>
    <scope>NUCLEOTIDE SEQUENCE [LARGE SCALE GENOMIC DNA]</scope>
    <source>
        <strain evidence="10">81-176</strain>
    </source>
</reference>
<protein>
    <submittedName>
        <fullName evidence="9">Permease, putative</fullName>
    </submittedName>
</protein>
<name>A0A0H3PCF2_CAMJJ</name>
<keyword evidence="6 7" id="KW-0472">Membrane</keyword>
<evidence type="ECO:0000256" key="5">
    <source>
        <dbReference type="ARBA" id="ARBA00022989"/>
    </source>
</evidence>
<evidence type="ECO:0000256" key="3">
    <source>
        <dbReference type="ARBA" id="ARBA00022475"/>
    </source>
</evidence>
<organism evidence="9 10">
    <name type="scientific">Campylobacter jejuni subsp. jejuni serotype O:23/36 (strain 81-176)</name>
    <dbReference type="NCBI Taxonomy" id="354242"/>
    <lineage>
        <taxon>Bacteria</taxon>
        <taxon>Pseudomonadati</taxon>
        <taxon>Campylobacterota</taxon>
        <taxon>Epsilonproteobacteria</taxon>
        <taxon>Campylobacterales</taxon>
        <taxon>Campylobacteraceae</taxon>
        <taxon>Campylobacter</taxon>
    </lineage>
</organism>
<dbReference type="GO" id="GO:0098797">
    <property type="term" value="C:plasma membrane protein complex"/>
    <property type="evidence" value="ECO:0007669"/>
    <property type="project" value="TreeGrafter"/>
</dbReference>
<feature type="domain" description="ABC3 transporter permease C-terminal" evidence="8">
    <location>
        <begin position="269"/>
        <end position="394"/>
    </location>
</feature>
<dbReference type="InterPro" id="IPR051447">
    <property type="entry name" value="Lipoprotein-release_system"/>
</dbReference>
<dbReference type="RefSeq" id="WP_002868958.1">
    <property type="nucleotide sequence ID" value="NC_008787.1"/>
</dbReference>
<dbReference type="HOGENOM" id="CLU_000604_8_1_7"/>
<keyword evidence="3" id="KW-1003">Cell membrane</keyword>
<sequence length="401" mass="45078">MNKSVLKYLLFKYLRFDKEQPFINLSMLLTFLGVCVGLCVLLVAMAIMNGFDKEFEKRFFVMNYPITILPKFYAPVNDEFIDELRKTFPNLLFSPYISTQVVVKGDNRFEGGVLFGVNFNDEKKINEVVAKALKDENLSGFDILVGSALIDEFGLHKNDKLSLIFSNLNPSGFSLVPQTKRFDVKARFTSGLAFYDKAYMYTDVDALKKVLGMPKNPNYDGVHVYSDNAFKDVEKIKSYLKDDYAVVGWWEQNKNFFSALELEKRALFIVLMLIILVASLNIVSSLLMIVMNRRSEIALLLALGTSKNEVKKSFFALGMLIGGGGMIVGVVLAFFALWLLGNFDIVTLPADVYGTSKLPLDLSLMDFSLTIVGALIIIALSSFYPAKKATQINILDTLRNE</sequence>
<dbReference type="Pfam" id="PF02687">
    <property type="entry name" value="FtsX"/>
    <property type="match status" value="1"/>
</dbReference>
<feature type="transmembrane region" description="Helical" evidence="7">
    <location>
        <begin position="266"/>
        <end position="292"/>
    </location>
</feature>
<proteinExistence type="inferred from homology"/>
<evidence type="ECO:0000256" key="7">
    <source>
        <dbReference type="SAM" id="Phobius"/>
    </source>
</evidence>
<evidence type="ECO:0000256" key="4">
    <source>
        <dbReference type="ARBA" id="ARBA00022692"/>
    </source>
</evidence>
<dbReference type="PANTHER" id="PTHR30489">
    <property type="entry name" value="LIPOPROTEIN-RELEASING SYSTEM TRANSMEMBRANE PROTEIN LOLE"/>
    <property type="match status" value="1"/>
</dbReference>
<dbReference type="KEGG" id="cjj:CJJ81176_0965"/>
<accession>A0A0H3PCF2</accession>
<dbReference type="GO" id="GO:0044874">
    <property type="term" value="P:lipoprotein localization to outer membrane"/>
    <property type="evidence" value="ECO:0007669"/>
    <property type="project" value="TreeGrafter"/>
</dbReference>
<dbReference type="EMBL" id="CP000538">
    <property type="protein sequence ID" value="EAQ71867.1"/>
    <property type="molecule type" value="Genomic_DNA"/>
</dbReference>
<comment type="subcellular location">
    <subcellularLocation>
        <location evidence="1">Cell membrane</location>
        <topology evidence="1">Multi-pass membrane protein</topology>
    </subcellularLocation>
</comment>